<sequence length="1028" mass="116959">MNEDWSTETQKKVYTIWANNILQKRNLSIIDLFEDLRDGVLLINLLEILTSEKSVENYNSKPSKNRLQQLSNAQIALNIIDRWGIHLVNFRPEHLVDKNTKMILSLIWRVISRFQIQQHGYNHSLLLGDEILDSESDVASDDGTGTTTSTGGASRKSIGRTFTSNNLMSSTTTPSTISSTVPSSASTLSASARTAKEVLLRWCKKELELYPNISITNFNKSFQNPQIFYCLVHKFLPTHLDLDSYLKEDDIIGLAKCLDIAEKQLSIPQLLSAQQIIEGPIDENCIMTYVSYYLNYQRNGTTIPIVINIQQQQQPLEKQLSTQQQLEKQQQKEHQRSSSNGSDKVLNSPTTTSSTPITSTTNAITGNPLNNSSTRSILKRTDTMTPEKPQNGGLFSTPINSPHTERSPARPHPILQRQLSSSQIQPNNTNINNNTNVLLNNNTLMDILQTFTLELKRITEEHEVMIIKTTAKLDEKVTRLGDKLDQLEGKILSIKEVVDSQQLQQQLNSHHHDDHQKKRHSKKTQPIVSPIQTSTPVTNGLNNDNTLNNNTAVINNNSTNNATTTTTTTTTKSKDKQSKEERREKRRSRRKEKEEKRALAAATSQKTDAGVVQQSLSPSSSSCSLTDDAQIDREELKKIIRVQSVARGFLARKQYKRIRNRRGVALEILKTEESYVANLRVLLQDYLIPLKAESNNHPSLIDNVKTLYNNIEVILNMNNMLLMKLKERMSKPWHYQQLYGDIFFKMSDLLKCYIAYVNLYNRTLNTLNDFTKITALNEIISSTFIKTRQQLRDLVIIPVQRIPRYVLLLEELVKVTENSHPDHILLVQSLTKMQSIADHVNEKRRDFENVTHVSLLQEAIIGFNIMEYSSLRYVMEGDLQSHVFSSGSGFGNAIAGVVNNAVSGTSTSNSDLTKGQSTILHVFLFNQMIVVCKYKKGKDSYFSNKNLFGSSNEKHKSKQPKYKYMFHHLLNSDTKISHNKSENWFGIDNNGEYRRFFSKTVAEKDMWIQHLQSNISKATEIKNIKSTR</sequence>
<feature type="region of interest" description="Disordered" evidence="3">
    <location>
        <begin position="502"/>
        <end position="627"/>
    </location>
</feature>
<evidence type="ECO:0000313" key="7">
    <source>
        <dbReference type="Proteomes" id="UP000076078"/>
    </source>
</evidence>
<feature type="compositionally biased region" description="Polar residues" evidence="3">
    <location>
        <begin position="524"/>
        <end position="537"/>
    </location>
</feature>
<dbReference type="PROSITE" id="PS50010">
    <property type="entry name" value="DH_2"/>
    <property type="match status" value="1"/>
</dbReference>
<dbReference type="FunCoup" id="A0A151Z919">
    <property type="interactions" value="738"/>
</dbReference>
<feature type="compositionally biased region" description="Polar residues" evidence="3">
    <location>
        <begin position="393"/>
        <end position="402"/>
    </location>
</feature>
<dbReference type="SUPFAM" id="SSF50729">
    <property type="entry name" value="PH domain-like"/>
    <property type="match status" value="1"/>
</dbReference>
<dbReference type="InterPro" id="IPR000219">
    <property type="entry name" value="DH_dom"/>
</dbReference>
<dbReference type="SUPFAM" id="SSF47576">
    <property type="entry name" value="Calponin-homology domain, CH-domain"/>
    <property type="match status" value="1"/>
</dbReference>
<name>A0A151Z919_TIELA</name>
<dbReference type="PROSITE" id="PS00019">
    <property type="entry name" value="ACTININ_1"/>
    <property type="match status" value="1"/>
</dbReference>
<comment type="caution">
    <text evidence="6">The sequence shown here is derived from an EMBL/GenBank/DDBJ whole genome shotgun (WGS) entry which is preliminary data.</text>
</comment>
<dbReference type="OMA" id="IWANNIL"/>
<evidence type="ECO:0000259" key="5">
    <source>
        <dbReference type="PROSITE" id="PS50021"/>
    </source>
</evidence>
<dbReference type="STRING" id="361077.A0A151Z919"/>
<accession>A0A151Z919</accession>
<feature type="region of interest" description="Disordered" evidence="3">
    <location>
        <begin position="318"/>
        <end position="410"/>
    </location>
</feature>
<dbReference type="SMART" id="SM00033">
    <property type="entry name" value="CH"/>
    <property type="match status" value="2"/>
</dbReference>
<evidence type="ECO:0000256" key="2">
    <source>
        <dbReference type="ARBA" id="ARBA00023203"/>
    </source>
</evidence>
<dbReference type="GO" id="GO:0005085">
    <property type="term" value="F:guanyl-nucleotide exchange factor activity"/>
    <property type="evidence" value="ECO:0007669"/>
    <property type="project" value="InterPro"/>
</dbReference>
<dbReference type="InterPro" id="IPR036872">
    <property type="entry name" value="CH_dom_sf"/>
</dbReference>
<keyword evidence="7" id="KW-1185">Reference proteome</keyword>
<evidence type="ECO:0000256" key="3">
    <source>
        <dbReference type="SAM" id="MobiDB-lite"/>
    </source>
</evidence>
<dbReference type="SMART" id="SM00015">
    <property type="entry name" value="IQ"/>
    <property type="match status" value="1"/>
</dbReference>
<keyword evidence="2" id="KW-0009">Actin-binding</keyword>
<evidence type="ECO:0000256" key="1">
    <source>
        <dbReference type="ARBA" id="ARBA00022737"/>
    </source>
</evidence>
<feature type="domain" description="DH" evidence="4">
    <location>
        <begin position="660"/>
        <end position="843"/>
    </location>
</feature>
<feature type="compositionally biased region" description="Low complexity" evidence="3">
    <location>
        <begin position="615"/>
        <end position="625"/>
    </location>
</feature>
<dbReference type="Gene3D" id="1.10.418.10">
    <property type="entry name" value="Calponin-like domain"/>
    <property type="match status" value="2"/>
</dbReference>
<dbReference type="Pfam" id="PF00621">
    <property type="entry name" value="RhoGEF"/>
    <property type="match status" value="1"/>
</dbReference>
<dbReference type="PANTHER" id="PTHR12673">
    <property type="entry name" value="FACIOGENITAL DYSPLASIA PROTEIN"/>
    <property type="match status" value="1"/>
</dbReference>
<dbReference type="InterPro" id="IPR011993">
    <property type="entry name" value="PH-like_dom_sf"/>
</dbReference>
<dbReference type="InterPro" id="IPR035899">
    <property type="entry name" value="DBL_dom_sf"/>
</dbReference>
<feature type="compositionally biased region" description="Low complexity" evidence="3">
    <location>
        <begin position="318"/>
        <end position="328"/>
    </location>
</feature>
<feature type="domain" description="Calponin-homology (CH)" evidence="5">
    <location>
        <begin position="8"/>
        <end position="115"/>
    </location>
</feature>
<feature type="compositionally biased region" description="Low complexity" evidence="3">
    <location>
        <begin position="347"/>
        <end position="365"/>
    </location>
</feature>
<evidence type="ECO:0000313" key="6">
    <source>
        <dbReference type="EMBL" id="KYQ90426.1"/>
    </source>
</evidence>
<organism evidence="6 7">
    <name type="scientific">Tieghemostelium lacteum</name>
    <name type="common">Slime mold</name>
    <name type="synonym">Dictyostelium lacteum</name>
    <dbReference type="NCBI Taxonomy" id="361077"/>
    <lineage>
        <taxon>Eukaryota</taxon>
        <taxon>Amoebozoa</taxon>
        <taxon>Evosea</taxon>
        <taxon>Eumycetozoa</taxon>
        <taxon>Dictyostelia</taxon>
        <taxon>Dictyosteliales</taxon>
        <taxon>Raperosteliaceae</taxon>
        <taxon>Tieghemostelium</taxon>
    </lineage>
</organism>
<dbReference type="InterPro" id="IPR001589">
    <property type="entry name" value="Actinin_actin-bd_CS"/>
</dbReference>
<feature type="compositionally biased region" description="Polar residues" evidence="3">
    <location>
        <begin position="367"/>
        <end position="376"/>
    </location>
</feature>
<proteinExistence type="predicted"/>
<dbReference type="Pfam" id="PF00307">
    <property type="entry name" value="CH"/>
    <property type="match status" value="2"/>
</dbReference>
<feature type="compositionally biased region" description="Low complexity" evidence="3">
    <location>
        <begin position="169"/>
        <end position="183"/>
    </location>
</feature>
<evidence type="ECO:0000259" key="4">
    <source>
        <dbReference type="PROSITE" id="PS50010"/>
    </source>
</evidence>
<feature type="compositionally biased region" description="Low complexity" evidence="3">
    <location>
        <begin position="538"/>
        <end position="571"/>
    </location>
</feature>
<feature type="compositionally biased region" description="Basic and acidic residues" evidence="3">
    <location>
        <begin position="572"/>
        <end position="583"/>
    </location>
</feature>
<dbReference type="EMBL" id="LODT01000037">
    <property type="protein sequence ID" value="KYQ90426.1"/>
    <property type="molecule type" value="Genomic_DNA"/>
</dbReference>
<feature type="domain" description="Calponin-homology (CH)" evidence="5">
    <location>
        <begin position="193"/>
        <end position="298"/>
    </location>
</feature>
<dbReference type="PROSITE" id="PS50096">
    <property type="entry name" value="IQ"/>
    <property type="match status" value="1"/>
</dbReference>
<dbReference type="PANTHER" id="PTHR12673:SF255">
    <property type="entry name" value="RHOGEF DOMAIN-CONTAINING PROTEIN"/>
    <property type="match status" value="1"/>
</dbReference>
<dbReference type="InParanoid" id="A0A151Z919"/>
<dbReference type="Gene3D" id="2.30.29.30">
    <property type="entry name" value="Pleckstrin-homology domain (PH domain)/Phosphotyrosine-binding domain (PTB)"/>
    <property type="match status" value="1"/>
</dbReference>
<dbReference type="Proteomes" id="UP000076078">
    <property type="component" value="Unassembled WGS sequence"/>
</dbReference>
<dbReference type="AlphaFoldDB" id="A0A151Z919"/>
<dbReference type="Gene3D" id="1.20.900.10">
    <property type="entry name" value="Dbl homology (DH) domain"/>
    <property type="match status" value="1"/>
</dbReference>
<dbReference type="InterPro" id="IPR051092">
    <property type="entry name" value="FYVE_RhoGEF_PH"/>
</dbReference>
<dbReference type="InterPro" id="IPR000048">
    <property type="entry name" value="IQ_motif_EF-hand-BS"/>
</dbReference>
<protein>
    <submittedName>
        <fullName evidence="6">RhoGEF domain-containing protein</fullName>
    </submittedName>
</protein>
<dbReference type="PROSITE" id="PS50021">
    <property type="entry name" value="CH"/>
    <property type="match status" value="2"/>
</dbReference>
<keyword evidence="1" id="KW-0677">Repeat</keyword>
<dbReference type="InterPro" id="IPR001715">
    <property type="entry name" value="CH_dom"/>
</dbReference>
<gene>
    <name evidence="6" type="ORF">DLAC_09046</name>
</gene>
<dbReference type="Pfam" id="PF00612">
    <property type="entry name" value="IQ"/>
    <property type="match status" value="1"/>
</dbReference>
<dbReference type="SUPFAM" id="SSF48065">
    <property type="entry name" value="DBL homology domain (DH-domain)"/>
    <property type="match status" value="1"/>
</dbReference>
<dbReference type="GO" id="GO:0003779">
    <property type="term" value="F:actin binding"/>
    <property type="evidence" value="ECO:0007669"/>
    <property type="project" value="UniProtKB-KW"/>
</dbReference>
<feature type="region of interest" description="Disordered" evidence="3">
    <location>
        <begin position="164"/>
        <end position="183"/>
    </location>
</feature>
<dbReference type="OrthoDB" id="18853at2759"/>
<reference evidence="6 7" key="1">
    <citation type="submission" date="2015-12" db="EMBL/GenBank/DDBJ databases">
        <title>Dictyostelia acquired genes for synthesis and detection of signals that induce cell-type specialization by lateral gene transfer from prokaryotes.</title>
        <authorList>
            <person name="Gloeckner G."/>
            <person name="Schaap P."/>
        </authorList>
    </citation>
    <scope>NUCLEOTIDE SEQUENCE [LARGE SCALE GENOMIC DNA]</scope>
    <source>
        <strain evidence="6 7">TK</strain>
    </source>
</reference>
<dbReference type="CDD" id="cd00160">
    <property type="entry name" value="RhoGEF"/>
    <property type="match status" value="1"/>
</dbReference>
<dbReference type="SMART" id="SM00325">
    <property type="entry name" value="RhoGEF"/>
    <property type="match status" value="1"/>
</dbReference>
<feature type="region of interest" description="Disordered" evidence="3">
    <location>
        <begin position="138"/>
        <end position="159"/>
    </location>
</feature>
<feature type="compositionally biased region" description="Low complexity" evidence="3">
    <location>
        <begin position="141"/>
        <end position="152"/>
    </location>
</feature>
<dbReference type="GO" id="GO:0005737">
    <property type="term" value="C:cytoplasm"/>
    <property type="evidence" value="ECO:0007669"/>
    <property type="project" value="TreeGrafter"/>
</dbReference>